<evidence type="ECO:0000256" key="3">
    <source>
        <dbReference type="ARBA" id="ARBA00023242"/>
    </source>
</evidence>
<evidence type="ECO:0000256" key="2">
    <source>
        <dbReference type="ARBA" id="ARBA00010979"/>
    </source>
</evidence>
<evidence type="ECO:0000256" key="1">
    <source>
        <dbReference type="ARBA" id="ARBA00004123"/>
    </source>
</evidence>
<protein>
    <recommendedName>
        <fullName evidence="5">Sas10 C-terminal domain-containing protein</fullName>
    </recommendedName>
</protein>
<accession>A0A9Q0GXU2</accession>
<evidence type="ECO:0000256" key="4">
    <source>
        <dbReference type="SAM" id="MobiDB-lite"/>
    </source>
</evidence>
<dbReference type="GO" id="GO:0032040">
    <property type="term" value="C:small-subunit processome"/>
    <property type="evidence" value="ECO:0007669"/>
    <property type="project" value="TreeGrafter"/>
</dbReference>
<dbReference type="OrthoDB" id="1924577at2759"/>
<gene>
    <name evidence="6" type="ORF">NE237_012298</name>
</gene>
<feature type="compositionally biased region" description="Basic and acidic residues" evidence="4">
    <location>
        <begin position="209"/>
        <end position="218"/>
    </location>
</feature>
<dbReference type="EMBL" id="JAMYWD010000011">
    <property type="protein sequence ID" value="KAJ4955515.1"/>
    <property type="molecule type" value="Genomic_DNA"/>
</dbReference>
<dbReference type="PANTHER" id="PTHR13237">
    <property type="entry name" value="SOMETHING ABOUT SILENCING PROTEIN 10-RELATED"/>
    <property type="match status" value="1"/>
</dbReference>
<keyword evidence="7" id="KW-1185">Reference proteome</keyword>
<comment type="caution">
    <text evidence="6">The sequence shown here is derived from an EMBL/GenBank/DDBJ whole genome shotgun (WGS) entry which is preliminary data.</text>
</comment>
<dbReference type="PANTHER" id="PTHR13237:SF8">
    <property type="entry name" value="SOMETHING ABOUT SILENCING PROTEIN 10"/>
    <property type="match status" value="1"/>
</dbReference>
<dbReference type="InterPro" id="IPR018972">
    <property type="entry name" value="Sas10_C_dom"/>
</dbReference>
<feature type="domain" description="Sas10 C-terminal" evidence="5">
    <location>
        <begin position="306"/>
        <end position="365"/>
    </location>
</feature>
<organism evidence="6 7">
    <name type="scientific">Protea cynaroides</name>
    <dbReference type="NCBI Taxonomy" id="273540"/>
    <lineage>
        <taxon>Eukaryota</taxon>
        <taxon>Viridiplantae</taxon>
        <taxon>Streptophyta</taxon>
        <taxon>Embryophyta</taxon>
        <taxon>Tracheophyta</taxon>
        <taxon>Spermatophyta</taxon>
        <taxon>Magnoliopsida</taxon>
        <taxon>Proteales</taxon>
        <taxon>Proteaceae</taxon>
        <taxon>Protea</taxon>
    </lineage>
</organism>
<dbReference type="GO" id="GO:0000462">
    <property type="term" value="P:maturation of SSU-rRNA from tricistronic rRNA transcript (SSU-rRNA, 5.8S rRNA, LSU-rRNA)"/>
    <property type="evidence" value="ECO:0007669"/>
    <property type="project" value="TreeGrafter"/>
</dbReference>
<evidence type="ECO:0000313" key="6">
    <source>
        <dbReference type="EMBL" id="KAJ4955515.1"/>
    </source>
</evidence>
<sequence length="436" mass="48332">MEWLASSTRRWLLSLYINVEAGEGDRWILEVKQLDGNLPPEIEKILNKTGGTDSAANMVVEDVTLTSIPCTTASSAENNAIAMPHETTELADVGFSKDHVDKEEKLKCQNDQVAVQSIEMLKVRARLEEKLKQKGVFRSIAPKPDGSKKHLVQPVNRMLETLDDFDDEVIDKVAGARGLNDGHAGLAHSMSKLVAGNVSKSKVVSGDNDVPKRDDIGERRRKHELQVLARVGVEPMDDDDLRDQEDDQAELDADSDDDDDGGQAEGSEDEFYKQVKLQRSAKLSAKAELYARAPTVPSLPATEVVDGKRQITYQMEKNRGLTRARKKLIKNPRKKYRLKHRDAVVRRKGQVREVKKPSGPYGGEIPNFSNRIENSLESIFTVDFQRVHGLGEMLSSTHKLAPATLNGCEGAVTLSGSHNYSVLQGRLLLYVGNLFA</sequence>
<keyword evidence="3" id="KW-0539">Nucleus</keyword>
<feature type="compositionally biased region" description="Acidic residues" evidence="4">
    <location>
        <begin position="235"/>
        <end position="269"/>
    </location>
</feature>
<comment type="similarity">
    <text evidence="2">Belongs to the SAS10 family.</text>
</comment>
<feature type="region of interest" description="Disordered" evidence="4">
    <location>
        <begin position="200"/>
        <end position="270"/>
    </location>
</feature>
<comment type="subcellular location">
    <subcellularLocation>
        <location evidence="1">Nucleus</location>
    </subcellularLocation>
</comment>
<proteinExistence type="inferred from homology"/>
<dbReference type="Proteomes" id="UP001141806">
    <property type="component" value="Unassembled WGS sequence"/>
</dbReference>
<evidence type="ECO:0000259" key="5">
    <source>
        <dbReference type="Pfam" id="PF09368"/>
    </source>
</evidence>
<reference evidence="6" key="1">
    <citation type="journal article" date="2023" name="Plant J.">
        <title>The genome of the king protea, Protea cynaroides.</title>
        <authorList>
            <person name="Chang J."/>
            <person name="Duong T.A."/>
            <person name="Schoeman C."/>
            <person name="Ma X."/>
            <person name="Roodt D."/>
            <person name="Barker N."/>
            <person name="Li Z."/>
            <person name="Van de Peer Y."/>
            <person name="Mizrachi E."/>
        </authorList>
    </citation>
    <scope>NUCLEOTIDE SEQUENCE</scope>
    <source>
        <tissue evidence="6">Young leaves</tissue>
    </source>
</reference>
<evidence type="ECO:0000313" key="7">
    <source>
        <dbReference type="Proteomes" id="UP001141806"/>
    </source>
</evidence>
<dbReference type="Pfam" id="PF09368">
    <property type="entry name" value="Sas10"/>
    <property type="match status" value="1"/>
</dbReference>
<dbReference type="AlphaFoldDB" id="A0A9Q0GXU2"/>
<name>A0A9Q0GXU2_9MAGN</name>